<keyword evidence="1" id="KW-0732">Signal</keyword>
<evidence type="ECO:0008006" key="3">
    <source>
        <dbReference type="Google" id="ProtNLM"/>
    </source>
</evidence>
<protein>
    <recommendedName>
        <fullName evidence="3">Tat pathway signal sequence domain protein</fullName>
    </recommendedName>
</protein>
<dbReference type="EMBL" id="CP000463">
    <property type="protein sequence ID" value="ABJ07412.1"/>
    <property type="molecule type" value="Genomic_DNA"/>
</dbReference>
<dbReference type="KEGG" id="rpe:RPE_3482"/>
<feature type="chain" id="PRO_5004165695" description="Tat pathway signal sequence domain protein" evidence="1">
    <location>
        <begin position="35"/>
        <end position="165"/>
    </location>
</feature>
<evidence type="ECO:0000313" key="2">
    <source>
        <dbReference type="EMBL" id="ABJ07412.1"/>
    </source>
</evidence>
<reference evidence="2" key="1">
    <citation type="submission" date="2006-09" db="EMBL/GenBank/DDBJ databases">
        <title>Complete sequence of Rhodopseudomonas palustris BisA53.</title>
        <authorList>
            <consortium name="US DOE Joint Genome Institute"/>
            <person name="Copeland A."/>
            <person name="Lucas S."/>
            <person name="Lapidus A."/>
            <person name="Barry K."/>
            <person name="Detter J.C."/>
            <person name="Glavina del Rio T."/>
            <person name="Hammon N."/>
            <person name="Israni S."/>
            <person name="Dalin E."/>
            <person name="Tice H."/>
            <person name="Pitluck S."/>
            <person name="Chain P."/>
            <person name="Malfatti S."/>
            <person name="Shin M."/>
            <person name="Vergez L."/>
            <person name="Schmutz J."/>
            <person name="Larimer F."/>
            <person name="Land M."/>
            <person name="Hauser L."/>
            <person name="Pelletier D.A."/>
            <person name="Kyrpides N."/>
            <person name="Kim E."/>
            <person name="Harwood C.S."/>
            <person name="Oda Y."/>
            <person name="Richardson P."/>
        </authorList>
    </citation>
    <scope>NUCLEOTIDE SEQUENCE [LARGE SCALE GENOMIC DNA]</scope>
    <source>
        <strain evidence="2">BisA53</strain>
    </source>
</reference>
<gene>
    <name evidence="2" type="ordered locus">RPE_3482</name>
</gene>
<proteinExistence type="predicted"/>
<organism evidence="2">
    <name type="scientific">Rhodopseudomonas palustris (strain BisA53)</name>
    <dbReference type="NCBI Taxonomy" id="316055"/>
    <lineage>
        <taxon>Bacteria</taxon>
        <taxon>Pseudomonadati</taxon>
        <taxon>Pseudomonadota</taxon>
        <taxon>Alphaproteobacteria</taxon>
        <taxon>Hyphomicrobiales</taxon>
        <taxon>Nitrobacteraceae</taxon>
        <taxon>Rhodopseudomonas</taxon>
    </lineage>
</organism>
<evidence type="ECO:0000256" key="1">
    <source>
        <dbReference type="SAM" id="SignalP"/>
    </source>
</evidence>
<name>Q07KX2_RHOP5</name>
<accession>Q07KX2</accession>
<dbReference type="HOGENOM" id="CLU_145373_0_0_5"/>
<sequence>MMMVRGLGLRRQISAAAALGGAALAGALATAAMAQTPAPAPVPSPAPATVERSAKGASAKNIRVGVYLNVQPDCSSGALPAIRLVNPPSNGTVSIKRGKVTATNYKRCLALEVPGFIAFYQSKPDFAGTDVVTLEIKYPEGRTELQRITINVGSSGAPGAAGQKI</sequence>
<dbReference type="eggNOG" id="ENOG50337QV">
    <property type="taxonomic scope" value="Bacteria"/>
</dbReference>
<dbReference type="AlphaFoldDB" id="Q07KX2"/>
<feature type="signal peptide" evidence="1">
    <location>
        <begin position="1"/>
        <end position="34"/>
    </location>
</feature>